<name>A0ABN8IL13_9NEOP</name>
<evidence type="ECO:0000313" key="2">
    <source>
        <dbReference type="EMBL" id="CAH2058475.1"/>
    </source>
</evidence>
<dbReference type="Proteomes" id="UP000837857">
    <property type="component" value="Chromosome 25"/>
</dbReference>
<evidence type="ECO:0000256" key="1">
    <source>
        <dbReference type="SAM" id="MobiDB-lite"/>
    </source>
</evidence>
<sequence length="170" mass="18199">MEAIKNFRAQQNDTSSERVGRNLASHKQKSARGSDAISLTGSMGVRGRGGLPPDPQTEFAPSSTQKSARWAEPRSGSSAESSGPSGPSAELMRRPPNDNLIKKAKAAPRLRSNNFVFDAMASPLLGRVRSHRVLFARRLNPRALPILNSASAPAPPPPADTGHPPLHRAR</sequence>
<protein>
    <submittedName>
        <fullName evidence="2">Uncharacterized protein</fullName>
    </submittedName>
</protein>
<feature type="region of interest" description="Disordered" evidence="1">
    <location>
        <begin position="147"/>
        <end position="170"/>
    </location>
</feature>
<reference evidence="2" key="1">
    <citation type="submission" date="2022-03" db="EMBL/GenBank/DDBJ databases">
        <authorList>
            <person name="Martin H S."/>
        </authorList>
    </citation>
    <scope>NUCLEOTIDE SEQUENCE</scope>
</reference>
<feature type="region of interest" description="Disordered" evidence="1">
    <location>
        <begin position="1"/>
        <end position="106"/>
    </location>
</feature>
<proteinExistence type="predicted"/>
<gene>
    <name evidence="2" type="ORF">IPOD504_LOCUS10607</name>
</gene>
<dbReference type="EMBL" id="OW152837">
    <property type="protein sequence ID" value="CAH2058475.1"/>
    <property type="molecule type" value="Genomic_DNA"/>
</dbReference>
<keyword evidence="3" id="KW-1185">Reference proteome</keyword>
<organism evidence="2 3">
    <name type="scientific">Iphiclides podalirius</name>
    <name type="common">scarce swallowtail</name>
    <dbReference type="NCBI Taxonomy" id="110791"/>
    <lineage>
        <taxon>Eukaryota</taxon>
        <taxon>Metazoa</taxon>
        <taxon>Ecdysozoa</taxon>
        <taxon>Arthropoda</taxon>
        <taxon>Hexapoda</taxon>
        <taxon>Insecta</taxon>
        <taxon>Pterygota</taxon>
        <taxon>Neoptera</taxon>
        <taxon>Endopterygota</taxon>
        <taxon>Lepidoptera</taxon>
        <taxon>Glossata</taxon>
        <taxon>Ditrysia</taxon>
        <taxon>Papilionoidea</taxon>
        <taxon>Papilionidae</taxon>
        <taxon>Papilioninae</taxon>
        <taxon>Iphiclides</taxon>
    </lineage>
</organism>
<accession>A0ABN8IL13</accession>
<feature type="non-terminal residue" evidence="2">
    <location>
        <position position="170"/>
    </location>
</feature>
<evidence type="ECO:0000313" key="3">
    <source>
        <dbReference type="Proteomes" id="UP000837857"/>
    </source>
</evidence>
<feature type="compositionally biased region" description="Low complexity" evidence="1">
    <location>
        <begin position="73"/>
        <end position="90"/>
    </location>
</feature>